<dbReference type="EMBL" id="CACSLK010012206">
    <property type="protein sequence ID" value="CAA0814227.1"/>
    <property type="molecule type" value="Genomic_DNA"/>
</dbReference>
<dbReference type="PANTHER" id="PTHR33133:SF51">
    <property type="entry name" value="THH1_TOM1_TOM3 DOMAIN-CONTAINING PROTEIN"/>
    <property type="match status" value="1"/>
</dbReference>
<dbReference type="Proteomes" id="UP001153555">
    <property type="component" value="Unassembled WGS sequence"/>
</dbReference>
<gene>
    <name evidence="2" type="ORF">SHERM_14531</name>
</gene>
<comment type="caution">
    <text evidence="2">The sequence shown here is derived from an EMBL/GenBank/DDBJ whole genome shotgun (WGS) entry which is preliminary data.</text>
</comment>
<evidence type="ECO:0000256" key="1">
    <source>
        <dbReference type="SAM" id="Phobius"/>
    </source>
</evidence>
<keyword evidence="1" id="KW-0472">Membrane</keyword>
<organism evidence="2 3">
    <name type="scientific">Striga hermonthica</name>
    <name type="common">Purple witchweed</name>
    <name type="synonym">Buchnera hermonthica</name>
    <dbReference type="NCBI Taxonomy" id="68872"/>
    <lineage>
        <taxon>Eukaryota</taxon>
        <taxon>Viridiplantae</taxon>
        <taxon>Streptophyta</taxon>
        <taxon>Embryophyta</taxon>
        <taxon>Tracheophyta</taxon>
        <taxon>Spermatophyta</taxon>
        <taxon>Magnoliopsida</taxon>
        <taxon>eudicotyledons</taxon>
        <taxon>Gunneridae</taxon>
        <taxon>Pentapetalae</taxon>
        <taxon>asterids</taxon>
        <taxon>lamiids</taxon>
        <taxon>Lamiales</taxon>
        <taxon>Orobanchaceae</taxon>
        <taxon>Buchnereae</taxon>
        <taxon>Striga</taxon>
    </lineage>
</organism>
<evidence type="ECO:0000313" key="3">
    <source>
        <dbReference type="Proteomes" id="UP001153555"/>
    </source>
</evidence>
<proteinExistence type="predicted"/>
<dbReference type="AlphaFoldDB" id="A0A9N7MVS2"/>
<evidence type="ECO:0000313" key="2">
    <source>
        <dbReference type="EMBL" id="CAA0814227.1"/>
    </source>
</evidence>
<feature type="transmembrane region" description="Helical" evidence="1">
    <location>
        <begin position="30"/>
        <end position="48"/>
    </location>
</feature>
<feature type="transmembrane region" description="Helical" evidence="1">
    <location>
        <begin position="152"/>
        <end position="180"/>
    </location>
</feature>
<sequence>MERELDEMHYMGVIGIYKESFKLIFNLRKIFARITLTLILPLSIIFLAQRHVSDLLYLKIHFFHNLGLPAYIVLHLLYFIFTLVFSLPSTSAIIYTVACHYASLDLSFTKITRAVPRVLTRLAVAFVCVVLALAAYNILFVAFYYVCWGRPTSMFILVMHIMGVVQLIVICQLAGVVSVLEECRGFGALVKGNRLAKRMMFKLCFVLAVVDAVILGMNVGFMFLVMWGGSRRVAMEVGLGAVCVVVVTLAILLAVVAQTVEYFACKADKGESIDRAVLAERLGKYEGSSADPKDDVQMEEGYRA</sequence>
<dbReference type="PANTHER" id="PTHR33133">
    <property type="entry name" value="OS08G0107100 PROTEIN-RELATED"/>
    <property type="match status" value="1"/>
</dbReference>
<accession>A0A9N7MVS2</accession>
<feature type="transmembrane region" description="Helical" evidence="1">
    <location>
        <begin position="237"/>
        <end position="257"/>
    </location>
</feature>
<keyword evidence="1" id="KW-1133">Transmembrane helix</keyword>
<reference evidence="2" key="1">
    <citation type="submission" date="2019-12" db="EMBL/GenBank/DDBJ databases">
        <authorList>
            <person name="Scholes J."/>
        </authorList>
    </citation>
    <scope>NUCLEOTIDE SEQUENCE</scope>
</reference>
<feature type="transmembrane region" description="Helical" evidence="1">
    <location>
        <begin position="201"/>
        <end position="225"/>
    </location>
</feature>
<keyword evidence="3" id="KW-1185">Reference proteome</keyword>
<protein>
    <submittedName>
        <fullName evidence="2">Uncharacterized protein</fullName>
    </submittedName>
</protein>
<keyword evidence="1" id="KW-0812">Transmembrane</keyword>
<feature type="transmembrane region" description="Helical" evidence="1">
    <location>
        <begin position="68"/>
        <end position="101"/>
    </location>
</feature>
<name>A0A9N7MVS2_STRHE</name>
<feature type="transmembrane region" description="Helical" evidence="1">
    <location>
        <begin position="122"/>
        <end position="146"/>
    </location>
</feature>
<dbReference type="OrthoDB" id="10406921at2759"/>